<gene>
    <name evidence="1" type="ORF">L6452_22474</name>
</gene>
<dbReference type="EMBL" id="CM042053">
    <property type="protein sequence ID" value="KAI3715490.1"/>
    <property type="molecule type" value="Genomic_DNA"/>
</dbReference>
<reference evidence="1 2" key="2">
    <citation type="journal article" date="2022" name="Mol. Ecol. Resour.">
        <title>The genomes of chicory, endive, great burdock and yacon provide insights into Asteraceae paleo-polyploidization history and plant inulin production.</title>
        <authorList>
            <person name="Fan W."/>
            <person name="Wang S."/>
            <person name="Wang H."/>
            <person name="Wang A."/>
            <person name="Jiang F."/>
            <person name="Liu H."/>
            <person name="Zhao H."/>
            <person name="Xu D."/>
            <person name="Zhang Y."/>
        </authorList>
    </citation>
    <scope>NUCLEOTIDE SEQUENCE [LARGE SCALE GENOMIC DNA]</scope>
    <source>
        <strain evidence="2">cv. Niubang</strain>
    </source>
</reference>
<evidence type="ECO:0000313" key="1">
    <source>
        <dbReference type="EMBL" id="KAI3715490.1"/>
    </source>
</evidence>
<sequence length="107" mass="11856">MKIESFLELEGQVFQSSFRTRLLSKGEEKDVAINGTSRPPTIGRERGGGDGVCRKVGDQGQEEVVTEIAPEVTSKTKLATPRPGMKKIRGRFLEGTTFFCWQRVSGH</sequence>
<evidence type="ECO:0000313" key="2">
    <source>
        <dbReference type="Proteomes" id="UP001055879"/>
    </source>
</evidence>
<keyword evidence="2" id="KW-1185">Reference proteome</keyword>
<accession>A0ACB9AZX5</accession>
<name>A0ACB9AZX5_ARCLA</name>
<organism evidence="1 2">
    <name type="scientific">Arctium lappa</name>
    <name type="common">Greater burdock</name>
    <name type="synonym">Lappa major</name>
    <dbReference type="NCBI Taxonomy" id="4217"/>
    <lineage>
        <taxon>Eukaryota</taxon>
        <taxon>Viridiplantae</taxon>
        <taxon>Streptophyta</taxon>
        <taxon>Embryophyta</taxon>
        <taxon>Tracheophyta</taxon>
        <taxon>Spermatophyta</taxon>
        <taxon>Magnoliopsida</taxon>
        <taxon>eudicotyledons</taxon>
        <taxon>Gunneridae</taxon>
        <taxon>Pentapetalae</taxon>
        <taxon>asterids</taxon>
        <taxon>campanulids</taxon>
        <taxon>Asterales</taxon>
        <taxon>Asteraceae</taxon>
        <taxon>Carduoideae</taxon>
        <taxon>Cardueae</taxon>
        <taxon>Arctiinae</taxon>
        <taxon>Arctium</taxon>
    </lineage>
</organism>
<proteinExistence type="predicted"/>
<comment type="caution">
    <text evidence="1">The sequence shown here is derived from an EMBL/GenBank/DDBJ whole genome shotgun (WGS) entry which is preliminary data.</text>
</comment>
<reference evidence="2" key="1">
    <citation type="journal article" date="2022" name="Mol. Ecol. Resour.">
        <title>The genomes of chicory, endive, great burdock and yacon provide insights into Asteraceae palaeo-polyploidization history and plant inulin production.</title>
        <authorList>
            <person name="Fan W."/>
            <person name="Wang S."/>
            <person name="Wang H."/>
            <person name="Wang A."/>
            <person name="Jiang F."/>
            <person name="Liu H."/>
            <person name="Zhao H."/>
            <person name="Xu D."/>
            <person name="Zhang Y."/>
        </authorList>
    </citation>
    <scope>NUCLEOTIDE SEQUENCE [LARGE SCALE GENOMIC DNA]</scope>
    <source>
        <strain evidence="2">cv. Niubang</strain>
    </source>
</reference>
<protein>
    <submittedName>
        <fullName evidence="1">Uncharacterized protein</fullName>
    </submittedName>
</protein>
<dbReference type="Proteomes" id="UP001055879">
    <property type="component" value="Linkage Group LG07"/>
</dbReference>